<dbReference type="AlphaFoldDB" id="A0A137RFT1"/>
<dbReference type="Proteomes" id="UP000070138">
    <property type="component" value="Unassembled WGS sequence"/>
</dbReference>
<dbReference type="GO" id="GO:0046872">
    <property type="term" value="F:metal ion binding"/>
    <property type="evidence" value="ECO:0007669"/>
    <property type="project" value="UniProtKB-KW"/>
</dbReference>
<dbReference type="PANTHER" id="PTHR37302">
    <property type="entry name" value="SLR1116 PROTEIN"/>
    <property type="match status" value="1"/>
</dbReference>
<dbReference type="RefSeq" id="WP_062622655.1">
    <property type="nucleotide sequence ID" value="NZ_JRWG01000007.1"/>
</dbReference>
<feature type="binding site" evidence="3">
    <location>
        <position position="40"/>
    </location>
    <ligand>
        <name>a divalent metal cation</name>
        <dbReference type="ChEBI" id="CHEBI:60240"/>
    </ligand>
</feature>
<dbReference type="STRING" id="1548749.LS48_11445"/>
<dbReference type="InterPro" id="IPR034660">
    <property type="entry name" value="DinB/YfiT-like"/>
</dbReference>
<keyword evidence="2 3" id="KW-0479">Metal-binding</keyword>
<dbReference type="Pfam" id="PF05163">
    <property type="entry name" value="DinB"/>
    <property type="match status" value="1"/>
</dbReference>
<evidence type="ECO:0000256" key="1">
    <source>
        <dbReference type="ARBA" id="ARBA00008635"/>
    </source>
</evidence>
<reference evidence="5" key="1">
    <citation type="submission" date="2014-10" db="EMBL/GenBank/DDBJ databases">
        <title>Genome sequencing of Vitellibacter sp. D-24.</title>
        <authorList>
            <person name="Thevarajoo S."/>
            <person name="Selvaratnam C."/>
            <person name="Goh K.M."/>
            <person name="Chong C.S."/>
        </authorList>
    </citation>
    <scope>NUCLEOTIDE SEQUENCE [LARGE SCALE GENOMIC DNA]</scope>
    <source>
        <strain evidence="5">D-24</strain>
    </source>
</reference>
<evidence type="ECO:0000313" key="5">
    <source>
        <dbReference type="Proteomes" id="UP000070138"/>
    </source>
</evidence>
<dbReference type="OrthoDB" id="9811413at2"/>
<sequence>MKSFFQNSFEYTHHCNQQVIDTLIGHPVLFKGKISVLTSHTLNAHHIWNHRILGALPTFSVWQELGLKQLKTINTENFEKSIHILHQIQLNENISYTNSKGQAYTNSVVDILFHIINHSTYHRGQLISLLKEKGLPPLITDYIFYKR</sequence>
<gene>
    <name evidence="4" type="ORF">LS48_11445</name>
</gene>
<comment type="caution">
    <text evidence="4">The sequence shown here is derived from an EMBL/GenBank/DDBJ whole genome shotgun (WGS) entry which is preliminary data.</text>
</comment>
<dbReference type="InterPro" id="IPR007837">
    <property type="entry name" value="DinB"/>
</dbReference>
<feature type="binding site" evidence="3">
    <location>
        <position position="122"/>
    </location>
    <ligand>
        <name>a divalent metal cation</name>
        <dbReference type="ChEBI" id="CHEBI:60240"/>
    </ligand>
</feature>
<evidence type="ECO:0000256" key="3">
    <source>
        <dbReference type="PIRSR" id="PIRSR607837-1"/>
    </source>
</evidence>
<reference evidence="4 5" key="2">
    <citation type="journal article" date="2016" name="Int. J. Syst. Evol. Microbiol.">
        <title>Vitellibacter aquimaris sp. nov., a marine bacterium isolated from seawater.</title>
        <authorList>
            <person name="Thevarajoo S."/>
            <person name="Selvaratnam C."/>
            <person name="Goh K.M."/>
            <person name="Hong K.W."/>
            <person name="Chan X.Y."/>
            <person name="Chan K.G."/>
            <person name="Chong C.S."/>
        </authorList>
    </citation>
    <scope>NUCLEOTIDE SEQUENCE [LARGE SCALE GENOMIC DNA]</scope>
    <source>
        <strain evidence="4 5">D-24</strain>
    </source>
</reference>
<name>A0A137RFT1_9FLAO</name>
<evidence type="ECO:0008006" key="6">
    <source>
        <dbReference type="Google" id="ProtNLM"/>
    </source>
</evidence>
<dbReference type="Gene3D" id="1.20.120.450">
    <property type="entry name" value="dinb family like domain"/>
    <property type="match status" value="1"/>
</dbReference>
<organism evidence="4 5">
    <name type="scientific">Aequorivita aquimaris</name>
    <dbReference type="NCBI Taxonomy" id="1548749"/>
    <lineage>
        <taxon>Bacteria</taxon>
        <taxon>Pseudomonadati</taxon>
        <taxon>Bacteroidota</taxon>
        <taxon>Flavobacteriia</taxon>
        <taxon>Flavobacteriales</taxon>
        <taxon>Flavobacteriaceae</taxon>
        <taxon>Aequorivita</taxon>
    </lineage>
</organism>
<proteinExistence type="inferred from homology"/>
<dbReference type="PANTHER" id="PTHR37302:SF3">
    <property type="entry name" value="DAMAGE-INDUCIBLE PROTEIN DINB"/>
    <property type="match status" value="1"/>
</dbReference>
<feature type="binding site" evidence="3">
    <location>
        <position position="118"/>
    </location>
    <ligand>
        <name>a divalent metal cation</name>
        <dbReference type="ChEBI" id="CHEBI:60240"/>
    </ligand>
</feature>
<evidence type="ECO:0000313" key="4">
    <source>
        <dbReference type="EMBL" id="KXN98366.1"/>
    </source>
</evidence>
<dbReference type="EMBL" id="JRWG01000007">
    <property type="protein sequence ID" value="KXN98366.1"/>
    <property type="molecule type" value="Genomic_DNA"/>
</dbReference>
<keyword evidence="5" id="KW-1185">Reference proteome</keyword>
<accession>A0A137RFT1</accession>
<dbReference type="SUPFAM" id="SSF109854">
    <property type="entry name" value="DinB/YfiT-like putative metalloenzymes"/>
    <property type="match status" value="1"/>
</dbReference>
<protein>
    <recommendedName>
        <fullName evidence="6">Damage-inducible protein DinB</fullName>
    </recommendedName>
</protein>
<comment type="similarity">
    <text evidence="1">Belongs to the DinB family.</text>
</comment>
<evidence type="ECO:0000256" key="2">
    <source>
        <dbReference type="ARBA" id="ARBA00022723"/>
    </source>
</evidence>